<dbReference type="InterPro" id="IPR017930">
    <property type="entry name" value="Myb_dom"/>
</dbReference>
<protein>
    <submittedName>
        <fullName evidence="5">Duplicated homeodomain-like superfamily protein</fullName>
    </submittedName>
</protein>
<dbReference type="GO" id="GO:0005654">
    <property type="term" value="C:nucleoplasm"/>
    <property type="evidence" value="ECO:0007669"/>
    <property type="project" value="UniProtKB-ARBA"/>
</dbReference>
<keyword evidence="5" id="KW-0371">Homeobox</keyword>
<dbReference type="OrthoDB" id="10258692at2759"/>
<organism evidence="5 6">
    <name type="scientific">Anaeramoeba ignava</name>
    <name type="common">Anaerobic marine amoeba</name>
    <dbReference type="NCBI Taxonomy" id="1746090"/>
    <lineage>
        <taxon>Eukaryota</taxon>
        <taxon>Metamonada</taxon>
        <taxon>Anaeramoebidae</taxon>
        <taxon>Anaeramoeba</taxon>
    </lineage>
</organism>
<dbReference type="Gene3D" id="1.20.58.1880">
    <property type="match status" value="1"/>
</dbReference>
<feature type="domain" description="HTH myb-type" evidence="4">
    <location>
        <begin position="807"/>
        <end position="861"/>
    </location>
</feature>
<name>A0A9Q0LL55_ANAIG</name>
<feature type="compositionally biased region" description="Basic residues" evidence="1">
    <location>
        <begin position="221"/>
        <end position="246"/>
    </location>
</feature>
<feature type="region of interest" description="Disordered" evidence="1">
    <location>
        <begin position="74"/>
        <end position="105"/>
    </location>
</feature>
<dbReference type="GO" id="GO:0032991">
    <property type="term" value="C:protein-containing complex"/>
    <property type="evidence" value="ECO:0007669"/>
    <property type="project" value="UniProtKB-ARBA"/>
</dbReference>
<dbReference type="Gene3D" id="1.10.10.60">
    <property type="entry name" value="Homeodomain-like"/>
    <property type="match status" value="1"/>
</dbReference>
<feature type="compositionally biased region" description="Low complexity" evidence="1">
    <location>
        <begin position="774"/>
        <end position="788"/>
    </location>
</feature>
<feature type="compositionally biased region" description="Polar residues" evidence="1">
    <location>
        <begin position="182"/>
        <end position="191"/>
    </location>
</feature>
<dbReference type="Proteomes" id="UP001149090">
    <property type="component" value="Unassembled WGS sequence"/>
</dbReference>
<dbReference type="GO" id="GO:0003677">
    <property type="term" value="F:DNA binding"/>
    <property type="evidence" value="ECO:0007669"/>
    <property type="project" value="UniProtKB-KW"/>
</dbReference>
<accession>A0A9Q0LL55</accession>
<reference evidence="5" key="1">
    <citation type="submission" date="2022-10" db="EMBL/GenBank/DDBJ databases">
        <title>Novel sulphate-reducing endosymbionts in the free-living metamonad Anaeramoeba.</title>
        <authorList>
            <person name="Jerlstrom-Hultqvist J."/>
            <person name="Cepicka I."/>
            <person name="Gallot-Lavallee L."/>
            <person name="Salas-Leiva D."/>
            <person name="Curtis B.A."/>
            <person name="Zahonova K."/>
            <person name="Pipaliya S."/>
            <person name="Dacks J."/>
            <person name="Roger A.J."/>
        </authorList>
    </citation>
    <scope>NUCLEOTIDE SEQUENCE</scope>
    <source>
        <strain evidence="5">BMAN</strain>
    </source>
</reference>
<evidence type="ECO:0000259" key="4">
    <source>
        <dbReference type="PROSITE" id="PS51294"/>
    </source>
</evidence>
<dbReference type="InterPro" id="IPR017884">
    <property type="entry name" value="SANT_dom"/>
</dbReference>
<feature type="compositionally biased region" description="Basic and acidic residues" evidence="1">
    <location>
        <begin position="728"/>
        <end position="739"/>
    </location>
</feature>
<dbReference type="InterPro" id="IPR001005">
    <property type="entry name" value="SANT/Myb"/>
</dbReference>
<dbReference type="GO" id="GO:0006357">
    <property type="term" value="P:regulation of transcription by RNA polymerase II"/>
    <property type="evidence" value="ECO:0007669"/>
    <property type="project" value="TreeGrafter"/>
</dbReference>
<dbReference type="InterPro" id="IPR009057">
    <property type="entry name" value="Homeodomain-like_sf"/>
</dbReference>
<dbReference type="SMART" id="SM00717">
    <property type="entry name" value="SANT"/>
    <property type="match status" value="2"/>
</dbReference>
<gene>
    <name evidence="5" type="ORF">M0811_07071</name>
</gene>
<dbReference type="SUPFAM" id="SSF46689">
    <property type="entry name" value="Homeodomain-like"/>
    <property type="match status" value="2"/>
</dbReference>
<feature type="compositionally biased region" description="Basic and acidic residues" evidence="1">
    <location>
        <begin position="143"/>
        <end position="160"/>
    </location>
</feature>
<feature type="compositionally biased region" description="Basic and acidic residues" evidence="1">
    <location>
        <begin position="80"/>
        <end position="90"/>
    </location>
</feature>
<evidence type="ECO:0000313" key="6">
    <source>
        <dbReference type="Proteomes" id="UP001149090"/>
    </source>
</evidence>
<keyword evidence="5" id="KW-0238">DNA-binding</keyword>
<dbReference type="PROSITE" id="PS51293">
    <property type="entry name" value="SANT"/>
    <property type="match status" value="2"/>
</dbReference>
<dbReference type="EMBL" id="JAPDFW010000064">
    <property type="protein sequence ID" value="KAJ5075501.1"/>
    <property type="molecule type" value="Genomic_DNA"/>
</dbReference>
<evidence type="ECO:0000313" key="5">
    <source>
        <dbReference type="EMBL" id="KAJ5075501.1"/>
    </source>
</evidence>
<feature type="domain" description="SANT" evidence="3">
    <location>
        <begin position="810"/>
        <end position="861"/>
    </location>
</feature>
<feature type="region of interest" description="Disordered" evidence="1">
    <location>
        <begin position="692"/>
        <end position="788"/>
    </location>
</feature>
<feature type="domain" description="Myb-like" evidence="2">
    <location>
        <begin position="807"/>
        <end position="857"/>
    </location>
</feature>
<feature type="region of interest" description="Disordered" evidence="1">
    <location>
        <begin position="117"/>
        <end position="317"/>
    </location>
</feature>
<evidence type="ECO:0000256" key="1">
    <source>
        <dbReference type="SAM" id="MobiDB-lite"/>
    </source>
</evidence>
<sequence>MGSTTHTTIRNNSFTNRVFETNIDHSQHLKRAENQYKNNTNKHTNNKNRITKHTQKVIMNNNPTLTENFLISKTQKSRHEHPQNTRHYEPSRTTTKSKHSPTYSVEHEKMIYKKQEGDLHGQRMPHNSPSFEETQFLRGSPNQHEKNKSKSRSIDRLEKKTTKKGGINQQRGEYVIHKDTFQRQSPYYQSNYDDEYLDTKYGSPRISPSRSSNRPSFARQYNRKKNKNGQYKKKKKDPFSNRKRKTQGNLLSDTKTQKMTGAVGGKSKNRSFAKTKNERSPRTHSPSFGFQNRMFDYRAKSPPPQRLSSNSRTPRQISPVIHDSDRIYESGYLSNEHNFRGLVSMQTKNSISPNSQISQRFSFENIRNPNIDRNDPSINHIPFLEKNPKRRGNDYKRESSPPFFTSREKILEPLRIECKYPAFPSKDQVLKSIQNMDSSILQIESTIDGLKQFDQLHKFKEETSIEMKVRNILIENQKVAKESKERFEEICKRAEKPVVQNHQFSLFSFSQNTNHSDDFLLKIKSKIASKILLKHLIESQLSIYYIQLENIWQQKKEDLTKSKKSNTQNYKKRKSKLINYNNFDEDDDEDEQSRIRDYLEVSAPVPPMIIIPTERKLTSFYDNNRLINAETSREVFEERHPEWTEEEVSIFLKIYSQSPKDFRLISNYLPNRSMREIIQFYYINRFKLGLNKNPTQRQTNSKKKVIQEGTTTSRRRRAANSKNQSKGNNDEYKKTELSRIKKRRRRKQRRRKKLNKPNQSQLRLENPIPKNDSDINTNNSIDSNNNNINNNVNTNNNLDLDNIIDQKQKVIKNFWDDNEKKLFIQLLKEKGRDWVEIANSIETKTPKQVKNFFQNNKKKLGLLKILESGGHPINVNPRKKSNQNF</sequence>
<feature type="region of interest" description="Disordered" evidence="1">
    <location>
        <begin position="368"/>
        <end position="401"/>
    </location>
</feature>
<evidence type="ECO:0000259" key="3">
    <source>
        <dbReference type="PROSITE" id="PS51293"/>
    </source>
</evidence>
<dbReference type="CDD" id="cd00167">
    <property type="entry name" value="SANT"/>
    <property type="match status" value="1"/>
</dbReference>
<dbReference type="PANTHER" id="PTHR13992:SF39">
    <property type="entry name" value="SMRTER, ISOFORM G"/>
    <property type="match status" value="1"/>
</dbReference>
<evidence type="ECO:0000259" key="2">
    <source>
        <dbReference type="PROSITE" id="PS50090"/>
    </source>
</evidence>
<feature type="compositionally biased region" description="Basic residues" evidence="1">
    <location>
        <begin position="740"/>
        <end position="755"/>
    </location>
</feature>
<feature type="compositionally biased region" description="Polar residues" evidence="1">
    <location>
        <begin position="247"/>
        <end position="259"/>
    </location>
</feature>
<keyword evidence="6" id="KW-1185">Reference proteome</keyword>
<dbReference type="PROSITE" id="PS50090">
    <property type="entry name" value="MYB_LIKE"/>
    <property type="match status" value="1"/>
</dbReference>
<dbReference type="AlphaFoldDB" id="A0A9Q0LL55"/>
<comment type="caution">
    <text evidence="5">The sequence shown here is derived from an EMBL/GenBank/DDBJ whole genome shotgun (WGS) entry which is preliminary data.</text>
</comment>
<feature type="domain" description="SANT" evidence="3">
    <location>
        <begin position="638"/>
        <end position="689"/>
    </location>
</feature>
<feature type="compositionally biased region" description="Low complexity" evidence="1">
    <location>
        <begin position="203"/>
        <end position="220"/>
    </location>
</feature>
<dbReference type="GO" id="GO:0000785">
    <property type="term" value="C:chromatin"/>
    <property type="evidence" value="ECO:0007669"/>
    <property type="project" value="TreeGrafter"/>
</dbReference>
<dbReference type="InterPro" id="IPR051571">
    <property type="entry name" value="N-CoR_corepressor"/>
</dbReference>
<proteinExistence type="predicted"/>
<dbReference type="Pfam" id="PF00249">
    <property type="entry name" value="Myb_DNA-binding"/>
    <property type="match status" value="2"/>
</dbReference>
<dbReference type="PANTHER" id="PTHR13992">
    <property type="entry name" value="NUCLEAR RECEPTOR CO-REPRESSOR RELATED NCOR"/>
    <property type="match status" value="1"/>
</dbReference>
<dbReference type="PROSITE" id="PS51294">
    <property type="entry name" value="HTH_MYB"/>
    <property type="match status" value="1"/>
</dbReference>
<feature type="compositionally biased region" description="Polar residues" evidence="1">
    <location>
        <begin position="306"/>
        <end position="316"/>
    </location>
</feature>